<organism evidence="2 3">
    <name type="scientific">Paenibacillus hodogayensis</name>
    <dbReference type="NCBI Taxonomy" id="279208"/>
    <lineage>
        <taxon>Bacteria</taxon>
        <taxon>Bacillati</taxon>
        <taxon>Bacillota</taxon>
        <taxon>Bacilli</taxon>
        <taxon>Bacillales</taxon>
        <taxon>Paenibacillaceae</taxon>
        <taxon>Paenibacillus</taxon>
    </lineage>
</organism>
<evidence type="ECO:0000313" key="3">
    <source>
        <dbReference type="Proteomes" id="UP001589619"/>
    </source>
</evidence>
<accession>A0ABV5VPX4</accession>
<evidence type="ECO:0000313" key="2">
    <source>
        <dbReference type="EMBL" id="MFB9750331.1"/>
    </source>
</evidence>
<dbReference type="Gene3D" id="3.20.20.80">
    <property type="entry name" value="Glycosidases"/>
    <property type="match status" value="1"/>
</dbReference>
<gene>
    <name evidence="2" type="ORF">ACFFNY_01995</name>
</gene>
<feature type="domain" description="FIMAH" evidence="1">
    <location>
        <begin position="227"/>
        <end position="306"/>
    </location>
</feature>
<name>A0ABV5VPX4_9BACL</name>
<keyword evidence="3" id="KW-1185">Reference proteome</keyword>
<evidence type="ECO:0000259" key="1">
    <source>
        <dbReference type="Pfam" id="PF22888"/>
    </source>
</evidence>
<comment type="caution">
    <text evidence="2">The sequence shown here is derived from an EMBL/GenBank/DDBJ whole genome shotgun (WGS) entry which is preliminary data.</text>
</comment>
<dbReference type="EMBL" id="JBHMAG010000002">
    <property type="protein sequence ID" value="MFB9750331.1"/>
    <property type="molecule type" value="Genomic_DNA"/>
</dbReference>
<protein>
    <recommendedName>
        <fullName evidence="1">FIMAH domain-containing protein</fullName>
    </recommendedName>
</protein>
<dbReference type="Pfam" id="PF22888">
    <property type="entry name" value="FIMAH"/>
    <property type="match status" value="1"/>
</dbReference>
<dbReference type="InterPro" id="IPR054470">
    <property type="entry name" value="FIMAH_dom"/>
</dbReference>
<reference evidence="2 3" key="1">
    <citation type="submission" date="2024-09" db="EMBL/GenBank/DDBJ databases">
        <authorList>
            <person name="Sun Q."/>
            <person name="Mori K."/>
        </authorList>
    </citation>
    <scope>NUCLEOTIDE SEQUENCE [LARGE SCALE GENOMIC DNA]</scope>
    <source>
        <strain evidence="2 3">JCM 12520</strain>
    </source>
</reference>
<dbReference type="RefSeq" id="WP_344917087.1">
    <property type="nucleotide sequence ID" value="NZ_BAAAYO010000021.1"/>
</dbReference>
<sequence length="312" mass="34295">MRALDPDHPIYMVENQADAFVSTGQATDILVSDQYPFRPSETLPIRLVGDDVRKAIAAVKEDKPVWSILQTFQSGAWNYLPTIAEVRNMGYQSFLAGAKGLGFYAITDPGWRLKDSVLWPGMVAFKDEIGLMRDLLVDGTKTNESIGNDVQWGVWSKGNAQYVIAINTSSQQQQASIPLGQTGSRVDLLHGDTPSQFGVLTTELQVTLKPLQTNVYRVVSLIDDASNVGSTVSSLQAAGSIHAQFASQLEYRMSIIQLLLRQGNFEQAVSYIQDFIRYIHDPSVLAQLLITPEAAEQLGGQLAALLHSMTHQ</sequence>
<dbReference type="Proteomes" id="UP001589619">
    <property type="component" value="Unassembled WGS sequence"/>
</dbReference>
<proteinExistence type="predicted"/>